<feature type="non-terminal residue" evidence="1">
    <location>
        <position position="1"/>
    </location>
</feature>
<sequence length="165" mass="18519">CVCVCESVRSVTVGVCMRLMKSGIDELLRGQPLRCFVNEVLSVCTQGEIGMFTFLRVFPFNTINCRSSVVSICEHIRQQHTPSSGKYPGAAHCQLYQVLAGVLLETFTLKTQLPRFPRLLGEAKRCCSQSEEMFEHSCSLLHCRQTLSLQICKEAKLSFGTHRRG</sequence>
<reference evidence="1" key="1">
    <citation type="submission" date="2014-12" db="EMBL/GenBank/DDBJ databases">
        <title>Parallel Evolution in Life History Adaptation Evident in the Tissue-Specific Poeciliopsis prolifica transcriptome.</title>
        <authorList>
            <person name="Jue N.K."/>
            <person name="Foley R.J."/>
            <person name="Obergfell C."/>
            <person name="Reznick D.N."/>
            <person name="O'Neill R.J."/>
            <person name="O'Neill M.J."/>
        </authorList>
    </citation>
    <scope>NUCLEOTIDE SEQUENCE</scope>
</reference>
<name>A0A0S7EUM6_9TELE</name>
<feature type="non-terminal residue" evidence="1">
    <location>
        <position position="165"/>
    </location>
</feature>
<organism evidence="1">
    <name type="scientific">Poeciliopsis prolifica</name>
    <name type="common">blackstripe livebearer</name>
    <dbReference type="NCBI Taxonomy" id="188132"/>
    <lineage>
        <taxon>Eukaryota</taxon>
        <taxon>Metazoa</taxon>
        <taxon>Chordata</taxon>
        <taxon>Craniata</taxon>
        <taxon>Vertebrata</taxon>
        <taxon>Euteleostomi</taxon>
        <taxon>Actinopterygii</taxon>
        <taxon>Neopterygii</taxon>
        <taxon>Teleostei</taxon>
        <taxon>Neoteleostei</taxon>
        <taxon>Acanthomorphata</taxon>
        <taxon>Ovalentaria</taxon>
        <taxon>Atherinomorphae</taxon>
        <taxon>Cyprinodontiformes</taxon>
        <taxon>Poeciliidae</taxon>
        <taxon>Poeciliinae</taxon>
        <taxon>Poeciliopsis</taxon>
    </lineage>
</organism>
<protein>
    <submittedName>
        <fullName evidence="1">PPUP8203</fullName>
    </submittedName>
</protein>
<dbReference type="AlphaFoldDB" id="A0A0S7EUM6"/>
<evidence type="ECO:0000313" key="1">
    <source>
        <dbReference type="EMBL" id="JAO05997.1"/>
    </source>
</evidence>
<accession>A0A0S7EUM6</accession>
<dbReference type="EMBL" id="GBYX01475679">
    <property type="protein sequence ID" value="JAO05997.1"/>
    <property type="molecule type" value="Transcribed_RNA"/>
</dbReference>
<proteinExistence type="predicted"/>
<gene>
    <name evidence="1" type="primary">PPUP8203</name>
</gene>